<dbReference type="SUPFAM" id="SSF56601">
    <property type="entry name" value="beta-lactamase/transpeptidase-like"/>
    <property type="match status" value="1"/>
</dbReference>
<evidence type="ECO:0000313" key="3">
    <source>
        <dbReference type="Proteomes" id="UP000031723"/>
    </source>
</evidence>
<evidence type="ECO:0000313" key="2">
    <source>
        <dbReference type="EMBL" id="AJD82425.1"/>
    </source>
</evidence>
<keyword evidence="3" id="KW-1185">Reference proteome</keyword>
<dbReference type="GeneID" id="26635384"/>
<evidence type="ECO:0000259" key="1">
    <source>
        <dbReference type="Pfam" id="PF00144"/>
    </source>
</evidence>
<dbReference type="Gene3D" id="3.40.710.10">
    <property type="entry name" value="DD-peptidase/beta-lactamase superfamily"/>
    <property type="match status" value="1"/>
</dbReference>
<protein>
    <submittedName>
        <fullName evidence="2">Minor tail protein</fullName>
    </submittedName>
</protein>
<feature type="domain" description="Beta-lactamase-related" evidence="1">
    <location>
        <begin position="83"/>
        <end position="381"/>
    </location>
</feature>
<dbReference type="InterPro" id="IPR012338">
    <property type="entry name" value="Beta-lactam/transpept-like"/>
</dbReference>
<dbReference type="InterPro" id="IPR050491">
    <property type="entry name" value="AmpC-like"/>
</dbReference>
<dbReference type="KEGG" id="vg:26635384"/>
<dbReference type="OrthoDB" id="8330at10239"/>
<accession>A0A0B5A438</accession>
<dbReference type="RefSeq" id="YP_009209044.1">
    <property type="nucleotide sequence ID" value="NC_028914.1"/>
</dbReference>
<dbReference type="PANTHER" id="PTHR46825:SF7">
    <property type="entry name" value="D-ALANYL-D-ALANINE CARBOXYPEPTIDASE"/>
    <property type="match status" value="1"/>
</dbReference>
<dbReference type="Pfam" id="PF00144">
    <property type="entry name" value="Beta-lactamase"/>
    <property type="match status" value="1"/>
</dbReference>
<dbReference type="Proteomes" id="UP000031723">
    <property type="component" value="Segment"/>
</dbReference>
<organism evidence="2 3">
    <name type="scientific">Mycobacterium phage Sheen</name>
    <dbReference type="NCBI Taxonomy" id="1589274"/>
    <lineage>
        <taxon>Viruses</taxon>
        <taxon>Duplodnaviria</taxon>
        <taxon>Heunggongvirae</taxon>
        <taxon>Uroviricota</taxon>
        <taxon>Caudoviricetes</taxon>
        <taxon>Sheenvirus</taxon>
        <taxon>Sheenvirus Sheen</taxon>
    </lineage>
</organism>
<sequence>MALSLGTKLPRLIQWGDDKVIRKISLGSDVIWTAADPDLAQGLRDQLDTMCVTLRSTFGLSGVMFKLTGPVGKYEAAFGSTAGRALALNDNFRAGSITKMFTGQAALQQIAAGNIEYDATIDTYVSGYPNGDKITIENIMTMTSGLYNEQSNMSFMLNFVLNPMTPWSDDATLNLVKSNGVYFQPGKGYKYANSNYILLGRILETVTGRTISDILINDVVKKAGLNNTTWPTAGGVGPGGIPTPAANGYGPNPLAGIPILGWFLPAVTDQTVMNPEIMGCAGRLTSTLDDLLTFGAAVRDGTLITPEMHEFLLDTDNCWPSATGAPSPAPTQFGHGPGIISFGQWWGHPGGLNGYGCVSFWHPESGAQLVAMQNYSGLQVETHLLPQVAELLYPGSMAQPTYTKSYT</sequence>
<gene>
    <name evidence="2" type="primary">5</name>
    <name evidence="2" type="ORF">SHEEN_5</name>
</gene>
<proteinExistence type="predicted"/>
<name>A0A0B5A438_9CAUD</name>
<dbReference type="PANTHER" id="PTHR46825">
    <property type="entry name" value="D-ALANYL-D-ALANINE-CARBOXYPEPTIDASE/ENDOPEPTIDASE AMPH"/>
    <property type="match status" value="1"/>
</dbReference>
<dbReference type="InterPro" id="IPR001466">
    <property type="entry name" value="Beta-lactam-related"/>
</dbReference>
<reference evidence="2 3" key="1">
    <citation type="submission" date="2014-12" db="EMBL/GenBank/DDBJ databases">
        <authorList>
            <person name="Cote D."/>
            <person name="Daigle Z."/>
            <person name="Borges K.M."/>
            <person name="Adams S.D."/>
            <person name="Alvey R.M."/>
            <person name="Barekzi N."/>
            <person name="Beal Z.N."/>
            <person name="Briggs L.A."/>
            <person name="Brown T."/>
            <person name="Coomans R.J."/>
            <person name="D'Elia T."/>
            <person name="Doss J.H."/>
            <person name="Ellsworth J.A."/>
            <person name="Ettinger W.F."/>
            <person name="Fox D.J."/>
            <person name="Gauthier D.T."/>
            <person name="Andriolo J.M."/>
            <person name="Grubb S."/>
            <person name="Gugssa A.H."/>
            <person name="Hauser C.R."/>
            <person name="Hull A.K."/>
            <person name="Jackson N."/>
            <person name="Kart M.U."/>
            <person name="Korey C.A."/>
            <person name="Makemson J."/>
            <person name="McKinney A.L."/>
            <person name="Nelson P.R."/>
            <person name="Newman R.H."/>
            <person name="Powell G."/>
            <person name="Rodriguez-Lanetty M."/>
            <person name="Royer D."/>
            <person name="Sabila M.H."/>
            <person name="Sadana R."/>
            <person name="Saha S."/>
            <person name="Sangster N."/>
            <person name="Slowan-Pomeroy T."/>
            <person name="Urbinati C.R."/>
            <person name="Ward R.E."/>
            <person name="Warner M."/>
            <person name="Williamson B."/>
            <person name="Biederman B."/>
            <person name="Cresawn S.G."/>
            <person name="Bowman C.A."/>
            <person name="Russell D.A."/>
            <person name="Pope W.H."/>
            <person name="Jacobs-Sera D."/>
            <person name="Hendrix R.W."/>
            <person name="Hatfull G.H."/>
        </authorList>
    </citation>
    <scope>NUCLEOTIDE SEQUENCE [LARGE SCALE GENOMIC DNA]</scope>
</reference>
<dbReference type="EMBL" id="KP273225">
    <property type="protein sequence ID" value="AJD82425.1"/>
    <property type="molecule type" value="Genomic_DNA"/>
</dbReference>